<dbReference type="InterPro" id="IPR051288">
    <property type="entry name" value="Serum_paraoxonase/arylesterase"/>
</dbReference>
<dbReference type="Gene3D" id="2.120.10.30">
    <property type="entry name" value="TolB, C-terminal domain"/>
    <property type="match status" value="1"/>
</dbReference>
<evidence type="ECO:0000313" key="2">
    <source>
        <dbReference type="Proteomes" id="UP001610446"/>
    </source>
</evidence>
<evidence type="ECO:0008006" key="3">
    <source>
        <dbReference type="Google" id="ProtNLM"/>
    </source>
</evidence>
<protein>
    <recommendedName>
        <fullName evidence="3">Calcium-dependent phosphotriesterase</fullName>
    </recommendedName>
</protein>
<reference evidence="1 2" key="1">
    <citation type="submission" date="2024-07" db="EMBL/GenBank/DDBJ databases">
        <title>Section-level genome sequencing and comparative genomics of Aspergillus sections Usti and Cavernicolus.</title>
        <authorList>
            <consortium name="Lawrence Berkeley National Laboratory"/>
            <person name="Nybo J.L."/>
            <person name="Vesth T.C."/>
            <person name="Theobald S."/>
            <person name="Frisvad J.C."/>
            <person name="Larsen T.O."/>
            <person name="Kjaerboelling I."/>
            <person name="Rothschild-Mancinelli K."/>
            <person name="Lyhne E.K."/>
            <person name="Kogle M.E."/>
            <person name="Barry K."/>
            <person name="Clum A."/>
            <person name="Na H."/>
            <person name="Ledsgaard L."/>
            <person name="Lin J."/>
            <person name="Lipzen A."/>
            <person name="Kuo A."/>
            <person name="Riley R."/>
            <person name="Mondo S."/>
            <person name="Labutti K."/>
            <person name="Haridas S."/>
            <person name="Pangalinan J."/>
            <person name="Salamov A.A."/>
            <person name="Simmons B.A."/>
            <person name="Magnuson J.K."/>
            <person name="Chen J."/>
            <person name="Drula E."/>
            <person name="Henrissat B."/>
            <person name="Wiebenga A."/>
            <person name="Lubbers R.J."/>
            <person name="Gomes A.C."/>
            <person name="Makela M.R."/>
            <person name="Stajich J."/>
            <person name="Grigoriev I.V."/>
            <person name="Mortensen U.H."/>
            <person name="De Vries R.P."/>
            <person name="Baker S.E."/>
            <person name="Andersen M.R."/>
        </authorList>
    </citation>
    <scope>NUCLEOTIDE SEQUENCE [LARGE SCALE GENOMIC DNA]</scope>
    <source>
        <strain evidence="1 2">CBS 123904</strain>
    </source>
</reference>
<keyword evidence="2" id="KW-1185">Reference proteome</keyword>
<dbReference type="PANTHER" id="PTHR11799">
    <property type="entry name" value="PARAOXONASE"/>
    <property type="match status" value="1"/>
</dbReference>
<proteinExistence type="predicted"/>
<dbReference type="Proteomes" id="UP001610446">
    <property type="component" value="Unassembled WGS sequence"/>
</dbReference>
<comment type="caution">
    <text evidence="1">The sequence shown here is derived from an EMBL/GenBank/DDBJ whole genome shotgun (WGS) entry which is preliminary data.</text>
</comment>
<sequence length="396" mass="43588">MPSVRILSQLAFAVVLIAWSLPWFQGRKHALTLLAKNKPENLPEINTFSSYSHKLINKVRNCEDGIIIEEDGFAILSCDSGRDLWNTVMGTFYPQRSLIPNGKLWVYRYEEADDSESSLAPIEFVDYPGDFSFHPLGVEYHRKTGTLLVCNHHLAGSRVDVFTLDVSSKNTPVAKHTRTVLHPLIRTPNSIALLSGTEFYVTNDHYIRRRDSPLGALAETYLGIPGGSVAYVNLAAEPVEVRTVARAPFANGVAVLNESTVAVAATSSAEVRLFDRLADNSLVQTGAILVPFLPDNLSTNKDGSLLIAGHPHPPTLDKLVKHRRTCISEEDGTVAQECWKSTSPTWVSRWTAEKGLENLYVSSKEFGSGATAAKDADRNVGIITGLYENGILVWKE</sequence>
<dbReference type="SUPFAM" id="SSF63829">
    <property type="entry name" value="Calcium-dependent phosphotriesterase"/>
    <property type="match status" value="1"/>
</dbReference>
<dbReference type="EMBL" id="JBFXLU010000055">
    <property type="protein sequence ID" value="KAL2847511.1"/>
    <property type="molecule type" value="Genomic_DNA"/>
</dbReference>
<dbReference type="PANTHER" id="PTHR11799:SF30">
    <property type="entry name" value="SERUM PARAOXONASE_ARYLESTERASE 2"/>
    <property type="match status" value="1"/>
</dbReference>
<name>A0ABR4K607_9EURO</name>
<evidence type="ECO:0000313" key="1">
    <source>
        <dbReference type="EMBL" id="KAL2847511.1"/>
    </source>
</evidence>
<accession>A0ABR4K607</accession>
<organism evidence="1 2">
    <name type="scientific">Aspergillus pseudoustus</name>
    <dbReference type="NCBI Taxonomy" id="1810923"/>
    <lineage>
        <taxon>Eukaryota</taxon>
        <taxon>Fungi</taxon>
        <taxon>Dikarya</taxon>
        <taxon>Ascomycota</taxon>
        <taxon>Pezizomycotina</taxon>
        <taxon>Eurotiomycetes</taxon>
        <taxon>Eurotiomycetidae</taxon>
        <taxon>Eurotiales</taxon>
        <taxon>Aspergillaceae</taxon>
        <taxon>Aspergillus</taxon>
        <taxon>Aspergillus subgen. Nidulantes</taxon>
    </lineage>
</organism>
<gene>
    <name evidence="1" type="ORF">BJY01DRAFT_212460</name>
</gene>
<dbReference type="InterPro" id="IPR011042">
    <property type="entry name" value="6-blade_b-propeller_TolB-like"/>
</dbReference>